<evidence type="ECO:0000256" key="1">
    <source>
        <dbReference type="SAM" id="MobiDB-lite"/>
    </source>
</evidence>
<feature type="compositionally biased region" description="Basic and acidic residues" evidence="1">
    <location>
        <begin position="157"/>
        <end position="172"/>
    </location>
</feature>
<organism evidence="2 3">
    <name type="scientific">Discostella pseudostelligera</name>
    <dbReference type="NCBI Taxonomy" id="259834"/>
    <lineage>
        <taxon>Eukaryota</taxon>
        <taxon>Sar</taxon>
        <taxon>Stramenopiles</taxon>
        <taxon>Ochrophyta</taxon>
        <taxon>Bacillariophyta</taxon>
        <taxon>Coscinodiscophyceae</taxon>
        <taxon>Thalassiosirophycidae</taxon>
        <taxon>Stephanodiscales</taxon>
        <taxon>Stephanodiscaceae</taxon>
        <taxon>Discostella</taxon>
    </lineage>
</organism>
<sequence length="1213" mass="134945">MPPQNVHISLHRNTSSGRPMWWMDHGISSMRAEVILRRKLMYLQEENDNAIAAAAAASSATDAVSSNIADIDNYSSQDNGCVARELNDELPDTSSTTMMHHRCIDNSHCEHGEEGNENSAVTSSSSSKPAFLDDDHNNNMTKPQSPTEDGNNNNTNHLHDFKRRNDATHDGGNDDDDGVVAREISLDDTNNSIPLPHQSCTFDHQALIPSSQHDHSNKIPMVQLSRQTIKQQRTYLDFGEGNTVGKMTHQQFRIVAPSAEEGNDDSQEFHVQLTKCLSRRGIVCSTSSCLNTMEAHDSSTCDDTNIITFRMKRGESKTINVEWTPNNSGCMRETLDLDVTNSDGIHWQQSLVIVGEAHHAGDNDEEEEVVVTDDVVESNDLMVEKHVMISDITDTIVYSRDDVDDELSLEEDHHRQTVLDGMKVEDDSMEYSLETHNEVLPKRDDDANKDTLMLWNVNLSEIKEVGDNDTREELVPQSEIGCQFAQKVNEISVSLASGGGVVGHLAKIDETDAFTEFSTIPCLEPNNNAIQGDTTEMFHHFEEPREDGRPERTNGAPLAQHLAKNDETETFMEFSTIRSVEPSDDAFESDTTELFHHFGVLPEEPREDGRLEQTANEATTQKSVEDGVQSLPHQGGDRDHAGIISAVALEPKQETSFLFENWENDQLVAAEKRAKERLQSKQINDFEDLLRSEGLVETGETHTDVGTCDGQIEVVMDINSSLINFVENMRSKSPSFGSLSSKESLDDHNSLPSIQLDDQPRRASLISTCLAEAQDHLTHSPDVMSDDIDLRSQSEQPDNADEENEPSMTFAQMMEQTSGVDSDNSFEAELGNAKSELNALIDQISEMEEDVQMQHEYITSPSNLDFYSQLVNLNDHADGTTPLAGSNTTKFFQGNGRGSHSLSNEKPSREPLSTVKLRIAARRSSLSRPPNSATQERPESKECEKQMEPILKISPQSQPRSEHGTPIDRSSMKLSKIPDASFKTPHNSRLEKIASIRDKLSLIKIDDTVTNGSTPQTADRGSLPTISNAVTPRGILMVNDLPNSTKASARKCYFYTSPQQRSPNDIANGKKCIEKENELHPRDIEKGQKSVAHAKISSLSLSHLRPREVKAQEKHIQSIREQKQKDNNSPLLNDRNPTKYGSSTPSRGAPSPRELRAYEKHIASMRERLNRAGLTYSSPDSLHRTGKDASPASRHVKRIGGVDSPLERGRWTS</sequence>
<feature type="region of interest" description="Disordered" evidence="1">
    <location>
        <begin position="733"/>
        <end position="758"/>
    </location>
</feature>
<feature type="compositionally biased region" description="Polar residues" evidence="1">
    <location>
        <begin position="883"/>
        <end position="905"/>
    </location>
</feature>
<dbReference type="EMBL" id="JALLBG020000216">
    <property type="protein sequence ID" value="KAL3758909.1"/>
    <property type="molecule type" value="Genomic_DNA"/>
</dbReference>
<feature type="region of interest" description="Disordered" evidence="1">
    <location>
        <begin position="108"/>
        <end position="179"/>
    </location>
</feature>
<proteinExistence type="predicted"/>
<accession>A0ABD3M8B6</accession>
<name>A0ABD3M8B6_9STRA</name>
<feature type="compositionally biased region" description="Basic and acidic residues" evidence="1">
    <location>
        <begin position="936"/>
        <end position="947"/>
    </location>
</feature>
<feature type="compositionally biased region" description="Low complexity" evidence="1">
    <location>
        <begin position="922"/>
        <end position="933"/>
    </location>
</feature>
<feature type="compositionally biased region" description="Basic and acidic residues" evidence="1">
    <location>
        <begin position="1105"/>
        <end position="1126"/>
    </location>
</feature>
<reference evidence="2 3" key="1">
    <citation type="submission" date="2024-10" db="EMBL/GenBank/DDBJ databases">
        <title>Updated reference genomes for cyclostephanoid diatoms.</title>
        <authorList>
            <person name="Roberts W.R."/>
            <person name="Alverson A.J."/>
        </authorList>
    </citation>
    <scope>NUCLEOTIDE SEQUENCE [LARGE SCALE GENOMIC DNA]</scope>
    <source>
        <strain evidence="2 3">AJA232-27</strain>
    </source>
</reference>
<gene>
    <name evidence="2" type="ORF">ACHAWU_003181</name>
</gene>
<feature type="region of interest" description="Disordered" evidence="1">
    <location>
        <begin position="1097"/>
        <end position="1154"/>
    </location>
</feature>
<dbReference type="AlphaFoldDB" id="A0ABD3M8B6"/>
<comment type="caution">
    <text evidence="2">The sequence shown here is derived from an EMBL/GenBank/DDBJ whole genome shotgun (WGS) entry which is preliminary data.</text>
</comment>
<keyword evidence="3" id="KW-1185">Reference proteome</keyword>
<feature type="region of interest" description="Disordered" evidence="1">
    <location>
        <begin position="1169"/>
        <end position="1213"/>
    </location>
</feature>
<feature type="region of interest" description="Disordered" evidence="1">
    <location>
        <begin position="602"/>
        <end position="625"/>
    </location>
</feature>
<feature type="region of interest" description="Disordered" evidence="1">
    <location>
        <begin position="878"/>
        <end position="971"/>
    </location>
</feature>
<protein>
    <submittedName>
        <fullName evidence="2">Uncharacterized protein</fullName>
    </submittedName>
</protein>
<evidence type="ECO:0000313" key="3">
    <source>
        <dbReference type="Proteomes" id="UP001530293"/>
    </source>
</evidence>
<dbReference type="Proteomes" id="UP001530293">
    <property type="component" value="Unassembled WGS sequence"/>
</dbReference>
<feature type="compositionally biased region" description="Polar residues" evidence="1">
    <location>
        <begin position="138"/>
        <end position="156"/>
    </location>
</feature>
<evidence type="ECO:0000313" key="2">
    <source>
        <dbReference type="EMBL" id="KAL3758909.1"/>
    </source>
</evidence>
<feature type="compositionally biased region" description="Low complexity" evidence="1">
    <location>
        <begin position="733"/>
        <end position="742"/>
    </location>
</feature>
<feature type="compositionally biased region" description="Polar residues" evidence="1">
    <location>
        <begin position="613"/>
        <end position="622"/>
    </location>
</feature>